<dbReference type="EMBL" id="QBKI01000008">
    <property type="protein sequence ID" value="PTX15301.1"/>
    <property type="molecule type" value="Genomic_DNA"/>
</dbReference>
<organism evidence="8 9">
    <name type="scientific">Pontibacter mucosus</name>
    <dbReference type="NCBI Taxonomy" id="1649266"/>
    <lineage>
        <taxon>Bacteria</taxon>
        <taxon>Pseudomonadati</taxon>
        <taxon>Bacteroidota</taxon>
        <taxon>Cytophagia</taxon>
        <taxon>Cytophagales</taxon>
        <taxon>Hymenobacteraceae</taxon>
        <taxon>Pontibacter</taxon>
    </lineage>
</organism>
<gene>
    <name evidence="8" type="ORF">C8N40_108193</name>
</gene>
<evidence type="ECO:0000259" key="7">
    <source>
        <dbReference type="PROSITE" id="PS50059"/>
    </source>
</evidence>
<comment type="catalytic activity">
    <reaction evidence="1 5 6">
        <text>[protein]-peptidylproline (omega=180) = [protein]-peptidylproline (omega=0)</text>
        <dbReference type="Rhea" id="RHEA:16237"/>
        <dbReference type="Rhea" id="RHEA-COMP:10747"/>
        <dbReference type="Rhea" id="RHEA-COMP:10748"/>
        <dbReference type="ChEBI" id="CHEBI:83833"/>
        <dbReference type="ChEBI" id="CHEBI:83834"/>
        <dbReference type="EC" id="5.2.1.8"/>
    </reaction>
</comment>
<keyword evidence="3 5" id="KW-0697">Rotamase</keyword>
<reference evidence="8 9" key="1">
    <citation type="submission" date="2018-04" db="EMBL/GenBank/DDBJ databases">
        <title>Genomic Encyclopedia of Archaeal and Bacterial Type Strains, Phase II (KMG-II): from individual species to whole genera.</title>
        <authorList>
            <person name="Goeker M."/>
        </authorList>
    </citation>
    <scope>NUCLEOTIDE SEQUENCE [LARGE SCALE GENOMIC DNA]</scope>
    <source>
        <strain evidence="8 9">DSM 100162</strain>
    </source>
</reference>
<dbReference type="OrthoDB" id="9814548at2"/>
<dbReference type="InterPro" id="IPR001179">
    <property type="entry name" value="PPIase_FKBP_dom"/>
</dbReference>
<proteinExistence type="inferred from homology"/>
<dbReference type="InterPro" id="IPR046357">
    <property type="entry name" value="PPIase_dom_sf"/>
</dbReference>
<evidence type="ECO:0000313" key="9">
    <source>
        <dbReference type="Proteomes" id="UP000244225"/>
    </source>
</evidence>
<dbReference type="PANTHER" id="PTHR43811:SF19">
    <property type="entry name" value="39 KDA FK506-BINDING NUCLEAR PROTEIN"/>
    <property type="match status" value="1"/>
</dbReference>
<keyword evidence="4 5" id="KW-0413">Isomerase</keyword>
<dbReference type="Proteomes" id="UP000244225">
    <property type="component" value="Unassembled WGS sequence"/>
</dbReference>
<dbReference type="PANTHER" id="PTHR43811">
    <property type="entry name" value="FKBP-TYPE PEPTIDYL-PROLYL CIS-TRANS ISOMERASE FKPA"/>
    <property type="match status" value="1"/>
</dbReference>
<dbReference type="GO" id="GO:0003755">
    <property type="term" value="F:peptidyl-prolyl cis-trans isomerase activity"/>
    <property type="evidence" value="ECO:0007669"/>
    <property type="project" value="UniProtKB-UniRule"/>
</dbReference>
<sequence length="169" mass="18577">MISALKGNRSRLLQALLVLFVILGFAACKKDDNTPQREKDDKKLQEYFKANGIDPATLVKRNSGLYYQLLQEGTGDKVFPGDKVSVHYTGTLLDGTKFDSSHDRSKPFEFTVGYGQVIAGWDEGLTLMRVGEKARLFLPSHLGYGRGGSGTIPGNAPIIFEVEVLEVLP</sequence>
<evidence type="ECO:0000256" key="6">
    <source>
        <dbReference type="RuleBase" id="RU003915"/>
    </source>
</evidence>
<evidence type="ECO:0000256" key="5">
    <source>
        <dbReference type="PROSITE-ProRule" id="PRU00277"/>
    </source>
</evidence>
<feature type="domain" description="PPIase FKBP-type" evidence="7">
    <location>
        <begin position="81"/>
        <end position="168"/>
    </location>
</feature>
<dbReference type="Pfam" id="PF00254">
    <property type="entry name" value="FKBP_C"/>
    <property type="match status" value="1"/>
</dbReference>
<protein>
    <recommendedName>
        <fullName evidence="6">Peptidyl-prolyl cis-trans isomerase</fullName>
        <ecNumber evidence="6">5.2.1.8</ecNumber>
    </recommendedName>
</protein>
<comment type="caution">
    <text evidence="8">The sequence shown here is derived from an EMBL/GenBank/DDBJ whole genome shotgun (WGS) entry which is preliminary data.</text>
</comment>
<dbReference type="SUPFAM" id="SSF54534">
    <property type="entry name" value="FKBP-like"/>
    <property type="match status" value="1"/>
</dbReference>
<dbReference type="Gene3D" id="3.10.50.40">
    <property type="match status" value="1"/>
</dbReference>
<evidence type="ECO:0000256" key="2">
    <source>
        <dbReference type="ARBA" id="ARBA00006577"/>
    </source>
</evidence>
<dbReference type="AlphaFoldDB" id="A0A2T5YF20"/>
<dbReference type="FunFam" id="3.10.50.40:FF:000006">
    <property type="entry name" value="Peptidyl-prolyl cis-trans isomerase"/>
    <property type="match status" value="1"/>
</dbReference>
<evidence type="ECO:0000256" key="3">
    <source>
        <dbReference type="ARBA" id="ARBA00023110"/>
    </source>
</evidence>
<dbReference type="PROSITE" id="PS50059">
    <property type="entry name" value="FKBP_PPIASE"/>
    <property type="match status" value="1"/>
</dbReference>
<accession>A0A2T5YF20</accession>
<name>A0A2T5YF20_9BACT</name>
<dbReference type="EC" id="5.2.1.8" evidence="6"/>
<comment type="similarity">
    <text evidence="2 6">Belongs to the FKBP-type PPIase family.</text>
</comment>
<evidence type="ECO:0000313" key="8">
    <source>
        <dbReference type="EMBL" id="PTX15301.1"/>
    </source>
</evidence>
<keyword evidence="9" id="KW-1185">Reference proteome</keyword>
<evidence type="ECO:0000256" key="4">
    <source>
        <dbReference type="ARBA" id="ARBA00023235"/>
    </source>
</evidence>
<dbReference type="RefSeq" id="WP_108212853.1">
    <property type="nucleotide sequence ID" value="NZ_QBKI01000008.1"/>
</dbReference>
<evidence type="ECO:0000256" key="1">
    <source>
        <dbReference type="ARBA" id="ARBA00000971"/>
    </source>
</evidence>
<dbReference type="PROSITE" id="PS51257">
    <property type="entry name" value="PROKAR_LIPOPROTEIN"/>
    <property type="match status" value="1"/>
</dbReference>